<feature type="transmembrane region" description="Helical" evidence="1">
    <location>
        <begin position="147"/>
        <end position="166"/>
    </location>
</feature>
<feature type="transmembrane region" description="Helical" evidence="1">
    <location>
        <begin position="87"/>
        <end position="108"/>
    </location>
</feature>
<reference evidence="3" key="1">
    <citation type="journal article" date="2019" name="Int. J. Syst. Evol. Microbiol.">
        <title>The Global Catalogue of Microorganisms (GCM) 10K type strain sequencing project: providing services to taxonomists for standard genome sequencing and annotation.</title>
        <authorList>
            <consortium name="The Broad Institute Genomics Platform"/>
            <consortium name="The Broad Institute Genome Sequencing Center for Infectious Disease"/>
            <person name="Wu L."/>
            <person name="Ma J."/>
        </authorList>
    </citation>
    <scope>NUCLEOTIDE SEQUENCE [LARGE SCALE GENOMIC DNA]</scope>
    <source>
        <strain evidence="3">CCM 8911</strain>
    </source>
</reference>
<evidence type="ECO:0000313" key="3">
    <source>
        <dbReference type="Proteomes" id="UP001597249"/>
    </source>
</evidence>
<dbReference type="Proteomes" id="UP001597249">
    <property type="component" value="Unassembled WGS sequence"/>
</dbReference>
<feature type="transmembrane region" description="Helical" evidence="1">
    <location>
        <begin position="120"/>
        <end position="141"/>
    </location>
</feature>
<accession>A0ABW4B755</accession>
<gene>
    <name evidence="2" type="ORF">ACFQ3L_00795</name>
</gene>
<dbReference type="Pfam" id="PF05656">
    <property type="entry name" value="DUF805"/>
    <property type="match status" value="1"/>
</dbReference>
<proteinExistence type="predicted"/>
<feature type="transmembrane region" description="Helical" evidence="1">
    <location>
        <begin position="46"/>
        <end position="67"/>
    </location>
</feature>
<keyword evidence="3" id="KW-1185">Reference proteome</keyword>
<keyword evidence="1" id="KW-0812">Transmembrane</keyword>
<dbReference type="PANTHER" id="PTHR34980">
    <property type="entry name" value="INNER MEMBRANE PROTEIN-RELATED-RELATED"/>
    <property type="match status" value="1"/>
</dbReference>
<protein>
    <submittedName>
        <fullName evidence="2">DUF805 domain-containing protein</fullName>
    </submittedName>
</protein>
<keyword evidence="1" id="KW-0472">Membrane</keyword>
<dbReference type="InterPro" id="IPR008523">
    <property type="entry name" value="DUF805"/>
</dbReference>
<feature type="transmembrane region" description="Helical" evidence="1">
    <location>
        <begin position="17"/>
        <end position="34"/>
    </location>
</feature>
<keyword evidence="1" id="KW-1133">Transmembrane helix</keyword>
<dbReference type="PANTHER" id="PTHR34980:SF2">
    <property type="entry name" value="INNER MEMBRANE PROTEIN YHAH-RELATED"/>
    <property type="match status" value="1"/>
</dbReference>
<dbReference type="RefSeq" id="WP_125584580.1">
    <property type="nucleotide sequence ID" value="NZ_JBHTMO010000001.1"/>
</dbReference>
<comment type="caution">
    <text evidence="2">The sequence shown here is derived from an EMBL/GenBank/DDBJ whole genome shotgun (WGS) entry which is preliminary data.</text>
</comment>
<evidence type="ECO:0000256" key="1">
    <source>
        <dbReference type="SAM" id="Phobius"/>
    </source>
</evidence>
<evidence type="ECO:0000313" key="2">
    <source>
        <dbReference type="EMBL" id="MFD1392128.1"/>
    </source>
</evidence>
<name>A0ABW4B755_9LACO</name>
<organism evidence="2 3">
    <name type="scientific">Lacticaseibacillus jixianensis</name>
    <dbReference type="NCBI Taxonomy" id="2486012"/>
    <lineage>
        <taxon>Bacteria</taxon>
        <taxon>Bacillati</taxon>
        <taxon>Bacillota</taxon>
        <taxon>Bacilli</taxon>
        <taxon>Lactobacillales</taxon>
        <taxon>Lactobacillaceae</taxon>
        <taxon>Lacticaseibacillus</taxon>
    </lineage>
</organism>
<dbReference type="EMBL" id="JBHTMO010000001">
    <property type="protein sequence ID" value="MFD1392128.1"/>
    <property type="molecule type" value="Genomic_DNA"/>
</dbReference>
<sequence>MAKPVSAEIQRQAGNKYYRAGFFRSLLGFFANYVNFTGRSSRSEYWWVALWRSIVAACLIGCGVLILVNDHGIDRMFAGDMARLFAFLWLMLVGCIIGLAIVVPTLSLEVRRYRDAGWSWWWLVGFYGAAGLGATLLSAGSLNAQPWVSAIGGALILATALFELVIDLLPSKNAPQTGGAGPEPGQS</sequence>